<feature type="region of interest" description="Disordered" evidence="3">
    <location>
        <begin position="856"/>
        <end position="898"/>
    </location>
</feature>
<comment type="caution">
    <text evidence="5">The sequence shown here is derived from an EMBL/GenBank/DDBJ whole genome shotgun (WGS) entry which is preliminary data.</text>
</comment>
<evidence type="ECO:0000259" key="4">
    <source>
        <dbReference type="PROSITE" id="PS50303"/>
    </source>
</evidence>
<feature type="repeat" description="Pumilio" evidence="2">
    <location>
        <begin position="676"/>
        <end position="711"/>
    </location>
</feature>
<feature type="compositionally biased region" description="Polar residues" evidence="3">
    <location>
        <begin position="265"/>
        <end position="289"/>
    </location>
</feature>
<dbReference type="InterPro" id="IPR033133">
    <property type="entry name" value="PUM-HD"/>
</dbReference>
<feature type="region of interest" description="Disordered" evidence="3">
    <location>
        <begin position="198"/>
        <end position="241"/>
    </location>
</feature>
<proteinExistence type="predicted"/>
<name>A0AAD2D6P6_EUPCR</name>
<feature type="compositionally biased region" description="Basic residues" evidence="3">
    <location>
        <begin position="860"/>
        <end position="872"/>
    </location>
</feature>
<dbReference type="PANTHER" id="PTHR12537:SF13">
    <property type="entry name" value="PUMILIO HOMOLOGY DOMAIN FAMILY MEMBER 4"/>
    <property type="match status" value="1"/>
</dbReference>
<evidence type="ECO:0000256" key="2">
    <source>
        <dbReference type="PROSITE-ProRule" id="PRU00317"/>
    </source>
</evidence>
<feature type="compositionally biased region" description="Basic residues" evidence="3">
    <location>
        <begin position="224"/>
        <end position="238"/>
    </location>
</feature>
<dbReference type="Pfam" id="PF22493">
    <property type="entry name" value="PUF_NOP9"/>
    <property type="match status" value="1"/>
</dbReference>
<dbReference type="SMART" id="SM00025">
    <property type="entry name" value="Pumilio"/>
    <property type="match status" value="8"/>
</dbReference>
<keyword evidence="1" id="KW-0677">Repeat</keyword>
<dbReference type="FunFam" id="1.25.10.10:FF:000237">
    <property type="entry name" value="Pumilio homolog 9"/>
    <property type="match status" value="1"/>
</dbReference>
<feature type="region of interest" description="Disordered" evidence="3">
    <location>
        <begin position="258"/>
        <end position="289"/>
    </location>
</feature>
<sequence>MEPQPPDNFEGDADQYNYAAPDYSSYQMSDGHGAYPHQFVKPMENSYHRPPPGFNPQYMGQSSQMMNNMMPVSAPMNQNFEGYSYQYGENEGGHYQAPVMAPPQYAPNISSQHNNDQFIYNTPKVQPTNMFHGQKGYGETAMHSSLSPKRLNAGSPLMRRPLPKPADDFSSRFGFTQDYSMQALDEENKGGQEVTEIFKPSSNQDIEEQSTPKDQDEDSTNVIKLKKTGKPGRARRKSSTLDMLETDNFYKQVEEQIEKVKDQNTTESGSEEITSKASKGSSPMNSLRNSLRGKKLCAPYRPANYQATHLSPSPKRMNPLNSPSLRSMRSGTFCSNQPPPAKTQDFDYEDQDNCGFSLQLNRTEDETPIMGANFQRSYSHSMKYNDSSRIQGYNNGGAPQQMHPNMHHQNMHGTPFVNHLGYSPYERDTYSPDVNRRTYVDPHQMKRYNHHNPHMLQENWQGYHHSQFQPQAYPNQAQMRQSVPEKSMKMRTDSSRSSFDMKSVSQGEDMEAKSLSNYEEGLNGYDVNSPELVEKAYEFAKDQAGCRLLQKKITDGSMKSVEEIYDKILPKFVELMNNPFGNYLCQKITEAVDEDKLRSIIEIIEEDVYQICCNAHGTRAIQKIIECAKSSELIELIINLLKDYVQDLVKDINGNHVIQKILFTFKAPNNEFIFDSMIDQCKEIACHKHGCCVMQKCIEGANDEQRKRLIDEIILHTQELVRDKYANYVLQLILDREDLEINSRIGQELVEPLLELVTNADTRKYSSNVIEKCLQINKREVINAMVKEMAKAESYLQFLLDPYGNYVVQKTLSVAEKEEKLILISKIKPEMEELRKRSDLGSKIYNKLIRAHPSLQIKGKGSKNKKKSKSIQKKSGGQGRVQAKKKGEEYPSPPEIAPIYQSYSSQAANIFQPHNTQGYYPS</sequence>
<dbReference type="GO" id="GO:0003729">
    <property type="term" value="F:mRNA binding"/>
    <property type="evidence" value="ECO:0007669"/>
    <property type="project" value="TreeGrafter"/>
</dbReference>
<evidence type="ECO:0000256" key="1">
    <source>
        <dbReference type="ARBA" id="ARBA00022737"/>
    </source>
</evidence>
<dbReference type="Proteomes" id="UP001295684">
    <property type="component" value="Unassembled WGS sequence"/>
</dbReference>
<keyword evidence="6" id="KW-1185">Reference proteome</keyword>
<dbReference type="InterPro" id="IPR033712">
    <property type="entry name" value="Pumilio_RNA-bd"/>
</dbReference>
<dbReference type="PROSITE" id="PS50302">
    <property type="entry name" value="PUM"/>
    <property type="match status" value="6"/>
</dbReference>
<feature type="region of interest" description="Disordered" evidence="3">
    <location>
        <begin position="141"/>
        <end position="171"/>
    </location>
</feature>
<evidence type="ECO:0000256" key="3">
    <source>
        <dbReference type="SAM" id="MobiDB-lite"/>
    </source>
</evidence>
<feature type="repeat" description="Pumilio" evidence="2">
    <location>
        <begin position="602"/>
        <end position="639"/>
    </location>
</feature>
<dbReference type="PROSITE" id="PS50303">
    <property type="entry name" value="PUM_HD"/>
    <property type="match status" value="1"/>
</dbReference>
<dbReference type="EMBL" id="CAMPGE010023909">
    <property type="protein sequence ID" value="CAI2381785.1"/>
    <property type="molecule type" value="Genomic_DNA"/>
</dbReference>
<feature type="repeat" description="Pumilio" evidence="2">
    <location>
        <begin position="788"/>
        <end position="825"/>
    </location>
</feature>
<feature type="region of interest" description="Disordered" evidence="3">
    <location>
        <begin position="488"/>
        <end position="512"/>
    </location>
</feature>
<feature type="repeat" description="Pumilio" evidence="2">
    <location>
        <begin position="640"/>
        <end position="675"/>
    </location>
</feature>
<dbReference type="Pfam" id="PF00806">
    <property type="entry name" value="PUF"/>
    <property type="match status" value="5"/>
</dbReference>
<evidence type="ECO:0000313" key="6">
    <source>
        <dbReference type="Proteomes" id="UP001295684"/>
    </source>
</evidence>
<protein>
    <recommendedName>
        <fullName evidence="4">PUM-HD domain-containing protein</fullName>
    </recommendedName>
</protein>
<feature type="region of interest" description="Disordered" evidence="3">
    <location>
        <begin position="1"/>
        <end position="54"/>
    </location>
</feature>
<feature type="repeat" description="Pumilio" evidence="2">
    <location>
        <begin position="712"/>
        <end position="751"/>
    </location>
</feature>
<dbReference type="SUPFAM" id="SSF48371">
    <property type="entry name" value="ARM repeat"/>
    <property type="match status" value="1"/>
</dbReference>
<dbReference type="InterPro" id="IPR016024">
    <property type="entry name" value="ARM-type_fold"/>
</dbReference>
<dbReference type="InterPro" id="IPR011989">
    <property type="entry name" value="ARM-like"/>
</dbReference>
<reference evidence="5" key="1">
    <citation type="submission" date="2023-07" db="EMBL/GenBank/DDBJ databases">
        <authorList>
            <consortium name="AG Swart"/>
            <person name="Singh M."/>
            <person name="Singh A."/>
            <person name="Seah K."/>
            <person name="Emmerich C."/>
        </authorList>
    </citation>
    <scope>NUCLEOTIDE SEQUENCE</scope>
    <source>
        <strain evidence="5">DP1</strain>
    </source>
</reference>
<dbReference type="AlphaFoldDB" id="A0AAD2D6P6"/>
<dbReference type="GO" id="GO:0005737">
    <property type="term" value="C:cytoplasm"/>
    <property type="evidence" value="ECO:0007669"/>
    <property type="project" value="TreeGrafter"/>
</dbReference>
<dbReference type="InterPro" id="IPR001313">
    <property type="entry name" value="Pumilio_RNA-bd_rpt"/>
</dbReference>
<accession>A0AAD2D6P6</accession>
<dbReference type="CDD" id="cd07920">
    <property type="entry name" value="Pumilio"/>
    <property type="match status" value="1"/>
</dbReference>
<organism evidence="5 6">
    <name type="scientific">Euplotes crassus</name>
    <dbReference type="NCBI Taxonomy" id="5936"/>
    <lineage>
        <taxon>Eukaryota</taxon>
        <taxon>Sar</taxon>
        <taxon>Alveolata</taxon>
        <taxon>Ciliophora</taxon>
        <taxon>Intramacronucleata</taxon>
        <taxon>Spirotrichea</taxon>
        <taxon>Hypotrichia</taxon>
        <taxon>Euplotida</taxon>
        <taxon>Euplotidae</taxon>
        <taxon>Moneuplotes</taxon>
    </lineage>
</organism>
<dbReference type="PANTHER" id="PTHR12537">
    <property type="entry name" value="RNA BINDING PROTEIN PUMILIO-RELATED"/>
    <property type="match status" value="1"/>
</dbReference>
<feature type="domain" description="PUM-HD" evidence="4">
    <location>
        <begin position="507"/>
        <end position="852"/>
    </location>
</feature>
<dbReference type="Gene3D" id="1.25.10.10">
    <property type="entry name" value="Leucine-rich Repeat Variant"/>
    <property type="match status" value="1"/>
</dbReference>
<evidence type="ECO:0000313" key="5">
    <source>
        <dbReference type="EMBL" id="CAI2381785.1"/>
    </source>
</evidence>
<gene>
    <name evidence="5" type="ORF">ECRASSUSDP1_LOCUS23250</name>
</gene>
<dbReference type="GO" id="GO:0010608">
    <property type="term" value="P:post-transcriptional regulation of gene expression"/>
    <property type="evidence" value="ECO:0007669"/>
    <property type="project" value="TreeGrafter"/>
</dbReference>
<feature type="repeat" description="Pumilio" evidence="2">
    <location>
        <begin position="531"/>
        <end position="566"/>
    </location>
</feature>
<feature type="compositionally biased region" description="Polar residues" evidence="3">
    <location>
        <begin position="495"/>
        <end position="506"/>
    </location>
</feature>